<dbReference type="EMBL" id="WNBM01000001">
    <property type="protein sequence ID" value="MTT74794.1"/>
    <property type="molecule type" value="Genomic_DNA"/>
</dbReference>
<sequence>MAVIRPEKAAKVAEIKELLTASKCTILVDFCGLTVAQDTAFRRKMREAGVKYGVVKNTMLRIAANEAGIEGLEPVLEKNTAIAVAPEDPVAVAKIICDFAKENKALTIKAGVLDGQVIDEAAIKALAELPPKEVLIAKMLGSMNAPISGFVNVLQGTIRNVVYALEAVRQQKESA</sequence>
<evidence type="ECO:0000256" key="3">
    <source>
        <dbReference type="ARBA" id="ARBA00023274"/>
    </source>
</evidence>
<dbReference type="Gene3D" id="3.30.70.1730">
    <property type="match status" value="1"/>
</dbReference>
<dbReference type="Proteomes" id="UP000484547">
    <property type="component" value="Unassembled WGS sequence"/>
</dbReference>
<comment type="caution">
    <text evidence="6">The sequence shown here is derived from an EMBL/GenBank/DDBJ whole genome shotgun (WGS) entry which is preliminary data.</text>
</comment>
<reference evidence="6" key="1">
    <citation type="submission" date="2012-11" db="EMBL/GenBank/DDBJ databases">
        <title>Dependencies among metagenomic species, viruses, plasmids and units of genetic variation.</title>
        <authorList>
            <person name="Nielsen H.B."/>
            <person name="Almeida M."/>
            <person name="Juncker A.S."/>
            <person name="Rasmussen S."/>
            <person name="Li J."/>
            <person name="Sunagawa S."/>
            <person name="Plichta D."/>
            <person name="Gautier L."/>
            <person name="Le Chatelier E."/>
            <person name="Peletier E."/>
            <person name="Bonde I."/>
            <person name="Nielsen T."/>
            <person name="Manichanh C."/>
            <person name="Arumugam M."/>
            <person name="Batto J."/>
            <person name="Santos M.B.Q.D."/>
            <person name="Blom N."/>
            <person name="Borruel N."/>
            <person name="Burgdorf K.S."/>
            <person name="Boumezbeur F."/>
            <person name="Casellas F."/>
            <person name="Dore J."/>
            <person name="Guarner F."/>
            <person name="Hansen T."/>
            <person name="Hildebrand F."/>
            <person name="Kaas R.S."/>
            <person name="Kennedy S."/>
            <person name="Kristiansen K."/>
            <person name="Kultima J.R."/>
            <person name="Leonard P."/>
            <person name="Levenez F."/>
            <person name="Lund O."/>
            <person name="Moumen B."/>
            <person name="Le Paslier D."/>
            <person name="Pons N."/>
            <person name="Pedersen O."/>
            <person name="Prifti E."/>
            <person name="Qin J."/>
            <person name="Raes J."/>
            <person name="Tap J."/>
            <person name="Tims S."/>
            <person name="Ussery D.W."/>
            <person name="Yamada T."/>
            <person name="MetaHit consortium"/>
            <person name="Renault P."/>
            <person name="Sicheritz-Ponten T."/>
            <person name="Bork P."/>
            <person name="Wang J."/>
            <person name="Brunak S."/>
            <person name="Ehrlich S.D."/>
        </authorList>
    </citation>
    <scope>NUCLEOTIDE SEQUENCE [LARGE SCALE GENOMIC DNA]</scope>
</reference>
<keyword evidence="9" id="KW-1185">Reference proteome</keyword>
<keyword evidence="2 5" id="KW-0689">Ribosomal protein</keyword>
<dbReference type="GO" id="GO:0006412">
    <property type="term" value="P:translation"/>
    <property type="evidence" value="ECO:0007669"/>
    <property type="project" value="UniProtKB-UniRule"/>
</dbReference>
<accession>R6IER3</accession>
<evidence type="ECO:0000313" key="8">
    <source>
        <dbReference type="EMBL" id="MTU02925.1"/>
    </source>
</evidence>
<dbReference type="EMBL" id="WNBW01000001">
    <property type="protein sequence ID" value="MTU02925.1"/>
    <property type="molecule type" value="Genomic_DNA"/>
</dbReference>
<dbReference type="GO" id="GO:0005840">
    <property type="term" value="C:ribosome"/>
    <property type="evidence" value="ECO:0007669"/>
    <property type="project" value="UniProtKB-KW"/>
</dbReference>
<comment type="similarity">
    <text evidence="1 5">Belongs to the universal ribosomal protein uL10 family.</text>
</comment>
<dbReference type="InterPro" id="IPR001790">
    <property type="entry name" value="Ribosomal_uL10"/>
</dbReference>
<keyword evidence="5" id="KW-0699">rRNA-binding</keyword>
<evidence type="ECO:0000313" key="7">
    <source>
        <dbReference type="EMBL" id="MTT74794.1"/>
    </source>
</evidence>
<dbReference type="InterPro" id="IPR022973">
    <property type="entry name" value="Ribosomal_uL10_bac"/>
</dbReference>
<dbReference type="GeneID" id="49406714"/>
<dbReference type="NCBIfam" id="NF000955">
    <property type="entry name" value="PRK00099.1-1"/>
    <property type="match status" value="1"/>
</dbReference>
<accession>A0A3G9GRB5</accession>
<dbReference type="Gene3D" id="6.10.250.290">
    <property type="match status" value="1"/>
</dbReference>
<organism evidence="6">
    <name type="scientific">Phascolarctobacterium faecium</name>
    <dbReference type="NCBI Taxonomy" id="33025"/>
    <lineage>
        <taxon>Bacteria</taxon>
        <taxon>Bacillati</taxon>
        <taxon>Bacillota</taxon>
        <taxon>Negativicutes</taxon>
        <taxon>Acidaminococcales</taxon>
        <taxon>Acidaminococcaceae</taxon>
        <taxon>Phascolarctobacterium</taxon>
    </lineage>
</organism>
<dbReference type="GO" id="GO:1990904">
    <property type="term" value="C:ribonucleoprotein complex"/>
    <property type="evidence" value="ECO:0007669"/>
    <property type="project" value="UniProtKB-KW"/>
</dbReference>
<keyword evidence="5" id="KW-0694">RNA-binding</keyword>
<evidence type="ECO:0000313" key="6">
    <source>
        <dbReference type="EMBL" id="CDB45024.1"/>
    </source>
</evidence>
<evidence type="ECO:0000256" key="5">
    <source>
        <dbReference type="HAMAP-Rule" id="MF_00362"/>
    </source>
</evidence>
<protein>
    <recommendedName>
        <fullName evidence="4 5">Large ribosomal subunit protein uL10</fullName>
    </recommendedName>
</protein>
<dbReference type="Pfam" id="PF00466">
    <property type="entry name" value="Ribosomal_L10"/>
    <property type="match status" value="1"/>
</dbReference>
<dbReference type="Proteomes" id="UP000443070">
    <property type="component" value="Unassembled WGS sequence"/>
</dbReference>
<dbReference type="HAMAP" id="MF_00362">
    <property type="entry name" value="Ribosomal_uL10"/>
    <property type="match status" value="1"/>
</dbReference>
<dbReference type="EMBL" id="CBDS010000007">
    <property type="protein sequence ID" value="CDB45024.1"/>
    <property type="molecule type" value="Genomic_DNA"/>
</dbReference>
<dbReference type="AlphaFoldDB" id="A0A3G9GRB5"/>
<dbReference type="InterPro" id="IPR043141">
    <property type="entry name" value="Ribosomal_uL10-like_sf"/>
</dbReference>
<dbReference type="RefSeq" id="WP_021717066.1">
    <property type="nucleotide sequence ID" value="NZ_AP019004.1"/>
</dbReference>
<gene>
    <name evidence="5" type="primary">rplJ</name>
    <name evidence="6" type="ORF">BN533_00162</name>
    <name evidence="7" type="ORF">GMD11_00750</name>
    <name evidence="8" type="ORF">GMD18_00745</name>
</gene>
<evidence type="ECO:0000313" key="9">
    <source>
        <dbReference type="Proteomes" id="UP000443070"/>
    </source>
</evidence>
<keyword evidence="3 5" id="KW-0687">Ribonucleoprotein</keyword>
<name>A0A3G9GRB5_9FIRM</name>
<dbReference type="InterPro" id="IPR047865">
    <property type="entry name" value="Ribosomal_uL10_bac_type"/>
</dbReference>
<dbReference type="PANTHER" id="PTHR11560">
    <property type="entry name" value="39S RIBOSOMAL PROTEIN L10, MITOCHONDRIAL"/>
    <property type="match status" value="1"/>
</dbReference>
<comment type="function">
    <text evidence="5">Forms part of the ribosomal stalk, playing a central role in the interaction of the ribosome with GTP-bound translation factors.</text>
</comment>
<reference evidence="9 10" key="2">
    <citation type="journal article" date="2019" name="Nat. Med.">
        <title>A library of human gut bacterial isolates paired with longitudinal multiomics data enables mechanistic microbiome research.</title>
        <authorList>
            <person name="Poyet M."/>
            <person name="Groussin M."/>
            <person name="Gibbons S.M."/>
            <person name="Avila-Pacheco J."/>
            <person name="Jiang X."/>
            <person name="Kearney S.M."/>
            <person name="Perrotta A.R."/>
            <person name="Berdy B."/>
            <person name="Zhao S."/>
            <person name="Lieberman T.D."/>
            <person name="Swanson P.K."/>
            <person name="Smith M."/>
            <person name="Roesemann S."/>
            <person name="Alexander J.E."/>
            <person name="Rich S.A."/>
            <person name="Livny J."/>
            <person name="Vlamakis H."/>
            <person name="Clish C."/>
            <person name="Bullock K."/>
            <person name="Deik A."/>
            <person name="Scott J."/>
            <person name="Pierce K.A."/>
            <person name="Xavier R.J."/>
            <person name="Alm E.J."/>
        </authorList>
    </citation>
    <scope>NUCLEOTIDE SEQUENCE [LARGE SCALE GENOMIC DNA]</scope>
    <source>
        <strain evidence="7 10">BIOML-A13</strain>
        <strain evidence="8 9">BIOML-A3</strain>
    </source>
</reference>
<evidence type="ECO:0000256" key="4">
    <source>
        <dbReference type="ARBA" id="ARBA00035202"/>
    </source>
</evidence>
<proteinExistence type="inferred from homology"/>
<dbReference type="SUPFAM" id="SSF160369">
    <property type="entry name" value="Ribosomal protein L10-like"/>
    <property type="match status" value="1"/>
</dbReference>
<dbReference type="OrthoDB" id="9808307at2"/>
<evidence type="ECO:0000256" key="1">
    <source>
        <dbReference type="ARBA" id="ARBA00008889"/>
    </source>
</evidence>
<evidence type="ECO:0000256" key="2">
    <source>
        <dbReference type="ARBA" id="ARBA00022980"/>
    </source>
</evidence>
<evidence type="ECO:0000313" key="10">
    <source>
        <dbReference type="Proteomes" id="UP000484547"/>
    </source>
</evidence>
<comment type="subunit">
    <text evidence="5">Part of the ribosomal stalk of the 50S ribosomal subunit. The N-terminus interacts with L11 and the large rRNA to form the base of the stalk. The C-terminus forms an elongated spine to which L12 dimers bind in a sequential fashion forming a multimeric L10(L12)X complex.</text>
</comment>
<dbReference type="GO" id="GO:0070180">
    <property type="term" value="F:large ribosomal subunit rRNA binding"/>
    <property type="evidence" value="ECO:0007669"/>
    <property type="project" value="UniProtKB-UniRule"/>
</dbReference>
<dbReference type="CDD" id="cd05797">
    <property type="entry name" value="Ribosomal_L10"/>
    <property type="match status" value="1"/>
</dbReference>